<gene>
    <name evidence="9" type="ORF">RB653_008991</name>
</gene>
<dbReference type="InterPro" id="IPR035979">
    <property type="entry name" value="RBD_domain_sf"/>
</dbReference>
<protein>
    <recommendedName>
        <fullName evidence="8">RRM domain-containing protein</fullName>
    </recommendedName>
</protein>
<evidence type="ECO:0000256" key="3">
    <source>
        <dbReference type="ARBA" id="ARBA00022737"/>
    </source>
</evidence>
<evidence type="ECO:0000256" key="4">
    <source>
        <dbReference type="ARBA" id="ARBA00022884"/>
    </source>
</evidence>
<evidence type="ECO:0000313" key="10">
    <source>
        <dbReference type="Proteomes" id="UP001344447"/>
    </source>
</evidence>
<dbReference type="GO" id="GO:0005686">
    <property type="term" value="C:U2 snRNP"/>
    <property type="evidence" value="ECO:0007669"/>
    <property type="project" value="TreeGrafter"/>
</dbReference>
<dbReference type="InterPro" id="IPR000504">
    <property type="entry name" value="RRM_dom"/>
</dbReference>
<dbReference type="SMART" id="SM00360">
    <property type="entry name" value="RRM"/>
    <property type="match status" value="2"/>
</dbReference>
<keyword evidence="10" id="KW-1185">Reference proteome</keyword>
<accession>A0AAN7U180</accession>
<dbReference type="InterPro" id="IPR034393">
    <property type="entry name" value="TatSF1-like"/>
</dbReference>
<evidence type="ECO:0000259" key="8">
    <source>
        <dbReference type="PROSITE" id="PS50102"/>
    </source>
</evidence>
<dbReference type="PANTHER" id="PTHR15608">
    <property type="entry name" value="SPLICING FACTOR U2AF-ASSOCIATED PROTEIN 2"/>
    <property type="match status" value="1"/>
</dbReference>
<dbReference type="PROSITE" id="PS50102">
    <property type="entry name" value="RRM"/>
    <property type="match status" value="1"/>
</dbReference>
<name>A0AAN7U180_9MYCE</name>
<keyword evidence="4 6" id="KW-0694">RNA-binding</keyword>
<evidence type="ECO:0000256" key="7">
    <source>
        <dbReference type="SAM" id="MobiDB-lite"/>
    </source>
</evidence>
<sequence length="360" mass="41673">MSENKQPSNTLDSKDKNEILNNNIDDETITTTATSSSTATKITPPFNSNEIDEKKIIINKDGEKTYFSEKENIHYIYNSHSKQWLPEITRDMMNSQQSVYQKKVEKRDKFQELIDNIAELHVSGIPMDGSIREEQISNYFKKCGYIKKNEFGRPIVSLLVDNQNQFTGCALVSFERKESVPIAVLQYDETEISPNNTIKLRKATLEESRLNTANEKSNKKQKKSHKDRRIEYENEAKYGWADSESKTVIIKNLFSPEEAMNDPNFFNDLQTDLEDETHGCGKCGTISSIHIFEYNPDGVVSVKFVEFESAEKCVALMNDRYFAGRKLSADFYDGYSNYYVEETDENKEKRLKKWESYINE</sequence>
<keyword evidence="5" id="KW-0508">mRNA splicing</keyword>
<evidence type="ECO:0000256" key="6">
    <source>
        <dbReference type="PROSITE-ProRule" id="PRU00176"/>
    </source>
</evidence>
<dbReference type="Pfam" id="PF00076">
    <property type="entry name" value="RRM_1"/>
    <property type="match status" value="1"/>
</dbReference>
<dbReference type="EMBL" id="JAVFKY010000003">
    <property type="protein sequence ID" value="KAK5579310.1"/>
    <property type="molecule type" value="Genomic_DNA"/>
</dbReference>
<keyword evidence="3" id="KW-0677">Repeat</keyword>
<evidence type="ECO:0000256" key="5">
    <source>
        <dbReference type="ARBA" id="ARBA00023187"/>
    </source>
</evidence>
<proteinExistence type="inferred from homology"/>
<dbReference type="GO" id="GO:0005684">
    <property type="term" value="C:U2-type spliceosomal complex"/>
    <property type="evidence" value="ECO:0007669"/>
    <property type="project" value="TreeGrafter"/>
</dbReference>
<dbReference type="Proteomes" id="UP001344447">
    <property type="component" value="Unassembled WGS sequence"/>
</dbReference>
<comment type="similarity">
    <text evidence="1">Belongs to the HTATSF1 family.</text>
</comment>
<feature type="compositionally biased region" description="Low complexity" evidence="7">
    <location>
        <begin position="29"/>
        <end position="43"/>
    </location>
</feature>
<dbReference type="GO" id="GO:0003723">
    <property type="term" value="F:RNA binding"/>
    <property type="evidence" value="ECO:0007669"/>
    <property type="project" value="UniProtKB-UniRule"/>
</dbReference>
<evidence type="ECO:0000313" key="9">
    <source>
        <dbReference type="EMBL" id="KAK5579310.1"/>
    </source>
</evidence>
<reference evidence="9 10" key="1">
    <citation type="submission" date="2023-11" db="EMBL/GenBank/DDBJ databases">
        <title>Dfirmibasis_genome.</title>
        <authorList>
            <person name="Edelbroek B."/>
            <person name="Kjellin J."/>
            <person name="Jerlstrom-Hultqvist J."/>
            <person name="Soderbom F."/>
        </authorList>
    </citation>
    <scope>NUCLEOTIDE SEQUENCE [LARGE SCALE GENOMIC DNA]</scope>
    <source>
        <strain evidence="9 10">TNS-C-14</strain>
    </source>
</reference>
<dbReference type="Gene3D" id="3.30.70.330">
    <property type="match status" value="2"/>
</dbReference>
<dbReference type="GO" id="GO:0000398">
    <property type="term" value="P:mRNA splicing, via spliceosome"/>
    <property type="evidence" value="ECO:0007669"/>
    <property type="project" value="UniProtKB-ARBA"/>
</dbReference>
<dbReference type="FunFam" id="3.30.70.330:FF:000105">
    <property type="entry name" value="HIV Tat-specific factor 1 homolog"/>
    <property type="match status" value="1"/>
</dbReference>
<dbReference type="AlphaFoldDB" id="A0AAN7U180"/>
<organism evidence="9 10">
    <name type="scientific">Dictyostelium firmibasis</name>
    <dbReference type="NCBI Taxonomy" id="79012"/>
    <lineage>
        <taxon>Eukaryota</taxon>
        <taxon>Amoebozoa</taxon>
        <taxon>Evosea</taxon>
        <taxon>Eumycetozoa</taxon>
        <taxon>Dictyostelia</taxon>
        <taxon>Dictyosteliales</taxon>
        <taxon>Dictyosteliaceae</taxon>
        <taxon>Dictyostelium</taxon>
    </lineage>
</organism>
<comment type="caution">
    <text evidence="9">The sequence shown here is derived from an EMBL/GenBank/DDBJ whole genome shotgun (WGS) entry which is preliminary data.</text>
</comment>
<dbReference type="CDD" id="cd12285">
    <property type="entry name" value="RRM3_RBM39_like"/>
    <property type="match status" value="1"/>
</dbReference>
<feature type="region of interest" description="Disordered" evidence="7">
    <location>
        <begin position="1"/>
        <end position="46"/>
    </location>
</feature>
<feature type="domain" description="RRM" evidence="8">
    <location>
        <begin position="118"/>
        <end position="205"/>
    </location>
</feature>
<dbReference type="PANTHER" id="PTHR15608:SF0">
    <property type="entry name" value="HIV TAT-SPECIFIC FACTOR 1"/>
    <property type="match status" value="1"/>
</dbReference>
<dbReference type="InterPro" id="IPR012677">
    <property type="entry name" value="Nucleotide-bd_a/b_plait_sf"/>
</dbReference>
<evidence type="ECO:0000256" key="2">
    <source>
        <dbReference type="ARBA" id="ARBA00022664"/>
    </source>
</evidence>
<dbReference type="SUPFAM" id="SSF54928">
    <property type="entry name" value="RNA-binding domain, RBD"/>
    <property type="match status" value="1"/>
</dbReference>
<keyword evidence="2" id="KW-0507">mRNA processing</keyword>
<evidence type="ECO:0000256" key="1">
    <source>
        <dbReference type="ARBA" id="ARBA00007747"/>
    </source>
</evidence>
<feature type="compositionally biased region" description="Polar residues" evidence="7">
    <location>
        <begin position="1"/>
        <end position="11"/>
    </location>
</feature>